<feature type="region of interest" description="Disordered" evidence="1">
    <location>
        <begin position="1"/>
        <end position="30"/>
    </location>
</feature>
<evidence type="ECO:0000256" key="1">
    <source>
        <dbReference type="SAM" id="MobiDB-lite"/>
    </source>
</evidence>
<evidence type="ECO:0000313" key="3">
    <source>
        <dbReference type="Proteomes" id="UP001151760"/>
    </source>
</evidence>
<reference evidence="2" key="2">
    <citation type="submission" date="2022-01" db="EMBL/GenBank/DDBJ databases">
        <authorList>
            <person name="Yamashiro T."/>
            <person name="Shiraishi A."/>
            <person name="Satake H."/>
            <person name="Nakayama K."/>
        </authorList>
    </citation>
    <scope>NUCLEOTIDE SEQUENCE</scope>
</reference>
<dbReference type="EMBL" id="BQNB010016270">
    <property type="protein sequence ID" value="GJT49837.1"/>
    <property type="molecule type" value="Genomic_DNA"/>
</dbReference>
<feature type="region of interest" description="Disordered" evidence="1">
    <location>
        <begin position="157"/>
        <end position="193"/>
    </location>
</feature>
<feature type="compositionally biased region" description="Acidic residues" evidence="1">
    <location>
        <begin position="164"/>
        <end position="193"/>
    </location>
</feature>
<gene>
    <name evidence="2" type="ORF">Tco_0975994</name>
</gene>
<accession>A0ABQ5EGE7</accession>
<organism evidence="2 3">
    <name type="scientific">Tanacetum coccineum</name>
    <dbReference type="NCBI Taxonomy" id="301880"/>
    <lineage>
        <taxon>Eukaryota</taxon>
        <taxon>Viridiplantae</taxon>
        <taxon>Streptophyta</taxon>
        <taxon>Embryophyta</taxon>
        <taxon>Tracheophyta</taxon>
        <taxon>Spermatophyta</taxon>
        <taxon>Magnoliopsida</taxon>
        <taxon>eudicotyledons</taxon>
        <taxon>Gunneridae</taxon>
        <taxon>Pentapetalae</taxon>
        <taxon>asterids</taxon>
        <taxon>campanulids</taxon>
        <taxon>Asterales</taxon>
        <taxon>Asteraceae</taxon>
        <taxon>Asteroideae</taxon>
        <taxon>Anthemideae</taxon>
        <taxon>Anthemidinae</taxon>
        <taxon>Tanacetum</taxon>
    </lineage>
</organism>
<proteinExistence type="predicted"/>
<keyword evidence="3" id="KW-1185">Reference proteome</keyword>
<reference evidence="2" key="1">
    <citation type="journal article" date="2022" name="Int. J. Mol. Sci.">
        <title>Draft Genome of Tanacetum Coccineum: Genomic Comparison of Closely Related Tanacetum-Family Plants.</title>
        <authorList>
            <person name="Yamashiro T."/>
            <person name="Shiraishi A."/>
            <person name="Nakayama K."/>
            <person name="Satake H."/>
        </authorList>
    </citation>
    <scope>NUCLEOTIDE SEQUENCE</scope>
</reference>
<dbReference type="Proteomes" id="UP001151760">
    <property type="component" value="Unassembled WGS sequence"/>
</dbReference>
<protein>
    <submittedName>
        <fullName evidence="2">Uncharacterized protein</fullName>
    </submittedName>
</protein>
<evidence type="ECO:0000313" key="2">
    <source>
        <dbReference type="EMBL" id="GJT49837.1"/>
    </source>
</evidence>
<name>A0ABQ5EGE7_9ASTR</name>
<sequence>MSTPAYVDSETITQADEDQSSRVPVPLPDDPYVAVRQAQLVDTDTESDPEEAPLKAEELQPLGSRVPLMSEEFEVSKTSGTRTVSSYSLVSLDFTAPLSPDHPLTHVSPTTSPTRVSFHYSTVRMAVRTHPTLSPCMSARIAEAAALSPFSFCKSEGDKLGEEDTKEDEEDKSLDADDERESQGLDDEGQGLEDEGLGLEEEEAVPEGQQQAILFVETASSRSVPEQQGAERVSAFRQPTLDTWVDPEAGRDYTNIPAYVLLAAPVQTPPSPEWSFDEDQFIEVGAQLELHESILHDHIQHLDALPPTLVVNINKDVRELYTRLVLALEAWAGHVNTQLADMSQARYDDHRLIHDMLVEHDAMKLML</sequence>
<comment type="caution">
    <text evidence="2">The sequence shown here is derived from an EMBL/GenBank/DDBJ whole genome shotgun (WGS) entry which is preliminary data.</text>
</comment>